<evidence type="ECO:0000256" key="2">
    <source>
        <dbReference type="ARBA" id="ARBA00001966"/>
    </source>
</evidence>
<dbReference type="InterPro" id="IPR027467">
    <property type="entry name" value="MopterinOxRdtase_cofactor_BS"/>
</dbReference>
<dbReference type="OrthoDB" id="9815647at2"/>
<dbReference type="AlphaFoldDB" id="Q0A5X1"/>
<dbReference type="InterPro" id="IPR019546">
    <property type="entry name" value="TAT_signal_bac_arc"/>
</dbReference>
<keyword evidence="5" id="KW-0500">Molybdenum</keyword>
<evidence type="ECO:0000256" key="8">
    <source>
        <dbReference type="ARBA" id="ARBA00023002"/>
    </source>
</evidence>
<accession>Q0A5X1</accession>
<dbReference type="InterPro" id="IPR006657">
    <property type="entry name" value="MoPterin_dinucl-bd_dom"/>
</dbReference>
<keyword evidence="9" id="KW-0408">Iron</keyword>
<evidence type="ECO:0000256" key="9">
    <source>
        <dbReference type="ARBA" id="ARBA00023004"/>
    </source>
</evidence>
<dbReference type="eggNOG" id="COG0243">
    <property type="taxonomic scope" value="Bacteria"/>
</dbReference>
<dbReference type="InterPro" id="IPR006963">
    <property type="entry name" value="Mopterin_OxRdtase_4Fe-4S_dom"/>
</dbReference>
<dbReference type="GO" id="GO:0043546">
    <property type="term" value="F:molybdopterin cofactor binding"/>
    <property type="evidence" value="ECO:0007669"/>
    <property type="project" value="InterPro"/>
</dbReference>
<name>Q0A5X1_ALKEH</name>
<proteinExistence type="inferred from homology"/>
<dbReference type="SUPFAM" id="SSF50692">
    <property type="entry name" value="ADC-like"/>
    <property type="match status" value="1"/>
</dbReference>
<evidence type="ECO:0000259" key="11">
    <source>
        <dbReference type="PROSITE" id="PS51669"/>
    </source>
</evidence>
<evidence type="ECO:0000256" key="3">
    <source>
        <dbReference type="ARBA" id="ARBA00010312"/>
    </source>
</evidence>
<dbReference type="PANTHER" id="PTHR43742:SF9">
    <property type="entry name" value="TETRATHIONATE REDUCTASE SUBUNIT A"/>
    <property type="match status" value="1"/>
</dbReference>
<keyword evidence="4" id="KW-0004">4Fe-4S</keyword>
<dbReference type="GO" id="GO:0016491">
    <property type="term" value="F:oxidoreductase activity"/>
    <property type="evidence" value="ECO:0007669"/>
    <property type="project" value="UniProtKB-KW"/>
</dbReference>
<evidence type="ECO:0000256" key="10">
    <source>
        <dbReference type="ARBA" id="ARBA00023014"/>
    </source>
</evidence>
<comment type="cofactor">
    <cofactor evidence="2">
        <name>[4Fe-4S] cluster</name>
        <dbReference type="ChEBI" id="CHEBI:49883"/>
    </cofactor>
</comment>
<dbReference type="InterPro" id="IPR009010">
    <property type="entry name" value="Asp_de-COase-like_dom_sf"/>
</dbReference>
<evidence type="ECO:0000256" key="4">
    <source>
        <dbReference type="ARBA" id="ARBA00022485"/>
    </source>
</evidence>
<evidence type="ECO:0000313" key="13">
    <source>
        <dbReference type="Proteomes" id="UP000001962"/>
    </source>
</evidence>
<dbReference type="SMART" id="SM00926">
    <property type="entry name" value="Molybdop_Fe4S4"/>
    <property type="match status" value="1"/>
</dbReference>
<dbReference type="InterPro" id="IPR050612">
    <property type="entry name" value="Prok_Mopterin_Oxidored"/>
</dbReference>
<dbReference type="GO" id="GO:0051539">
    <property type="term" value="F:4 iron, 4 sulfur cluster binding"/>
    <property type="evidence" value="ECO:0007669"/>
    <property type="project" value="UniProtKB-KW"/>
</dbReference>
<dbReference type="SUPFAM" id="SSF53706">
    <property type="entry name" value="Formate dehydrogenase/DMSO reductase, domains 1-3"/>
    <property type="match status" value="1"/>
</dbReference>
<dbReference type="Gene3D" id="3.40.228.10">
    <property type="entry name" value="Dimethylsulfoxide Reductase, domain 2"/>
    <property type="match status" value="1"/>
</dbReference>
<evidence type="ECO:0000256" key="6">
    <source>
        <dbReference type="ARBA" id="ARBA00022723"/>
    </source>
</evidence>
<sequence length="826" mass="90387">MNVLQNKLNRRRFLQASGAAGAAGVAGLNAIPGISTLEASPGTRARATSDTVVTKSVCQQCSTRCGLDVYTTNGRVHAIYGNPDAPLSNGKLCPKGHLGPYILYDADRFKGPMKRTNPKKGRNEDPGFVPISWDEALDTVAARLTALRERNESHRFVVAYGRGWGPADAGLFGTWGRLYGSSSIGIGHSSICADGSKKVKRAMDGNDSYNSYDYENCNCLLIFGAGFLESFRPYNANMQMWGRMRSKGTRITMVDVRNSVTAAAADRKLIVSPGTDGAIALAIAHVILTEGLWDRPFVGDFTRSRLRFETGKPIDPDTFSENWVKDLPAWWNTTLKDATPAWAEGITGVPAEKIVATAKEFGSTRPAIAVFERGPTAHTNGAYNGMAIHALNALVGSMFAKGGLSYQMGSSAGSLPINPDDYMDDYAREMEGKYPRIDMARTDAWPMTSNMIQDIAKNHLTGSPYKMDTIMFYTVGPIYSGPDCTVWEEALQDVFVIDTSPSPQESAQFADLILPDHTYLERLEVANTYPFQGYPMSMIREPAVKPLYDTMQFGNIMIELGKRMPGPMADYYQQVGSVENVVAAFAAGFENDPGDNGVNDLASFKEKGVWYKTPYLWRQIDGEFYEWDGHRYSIRMSEDDVKAKLLKTPSGKFEFQPAWFTNEKHAAHIQKHLGIPRDMIGFPHYVEPQYQGGGDLHLISPKLPLSAEGRSANLPHTHAVWQPTQGGTDTVYMEIHPQAAAARGIKDRDRVRISSSVGAIECFASVSGGVPKDTVVLPLAHGHWGSGRWAQNKGVSGSVNEVIPNVVEPVSGLVAFSAAKVFVEKV</sequence>
<evidence type="ECO:0000256" key="5">
    <source>
        <dbReference type="ARBA" id="ARBA00022505"/>
    </source>
</evidence>
<comment type="cofactor">
    <cofactor evidence="1">
        <name>Mo-bis(molybdopterin guanine dinucleotide)</name>
        <dbReference type="ChEBI" id="CHEBI:60539"/>
    </cofactor>
</comment>
<dbReference type="GO" id="GO:0046872">
    <property type="term" value="F:metal ion binding"/>
    <property type="evidence" value="ECO:0007669"/>
    <property type="project" value="UniProtKB-KW"/>
</dbReference>
<keyword evidence="13" id="KW-1185">Reference proteome</keyword>
<feature type="domain" description="4Fe-4S Mo/W bis-MGD-type" evidence="11">
    <location>
        <begin position="51"/>
        <end position="107"/>
    </location>
</feature>
<dbReference type="EMBL" id="CP000453">
    <property type="protein sequence ID" value="ABI57766.1"/>
    <property type="molecule type" value="Genomic_DNA"/>
</dbReference>
<keyword evidence="7" id="KW-0732">Signal</keyword>
<dbReference type="InterPro" id="IPR006656">
    <property type="entry name" value="Mopterin_OxRdtase"/>
</dbReference>
<dbReference type="HOGENOM" id="CLU_000422_13_3_6"/>
<dbReference type="KEGG" id="aeh:Mlg_2426"/>
<evidence type="ECO:0000256" key="1">
    <source>
        <dbReference type="ARBA" id="ARBA00001942"/>
    </source>
</evidence>
<dbReference type="RefSeq" id="WP_011630159.1">
    <property type="nucleotide sequence ID" value="NC_008340.1"/>
</dbReference>
<dbReference type="PROSITE" id="PS51669">
    <property type="entry name" value="4FE4S_MOW_BIS_MGD"/>
    <property type="match status" value="1"/>
</dbReference>
<dbReference type="PANTHER" id="PTHR43742">
    <property type="entry name" value="TRIMETHYLAMINE-N-OXIDE REDUCTASE"/>
    <property type="match status" value="1"/>
</dbReference>
<dbReference type="NCBIfam" id="TIGR01409">
    <property type="entry name" value="TAT_signal_seq"/>
    <property type="match status" value="1"/>
</dbReference>
<dbReference type="InterPro" id="IPR006311">
    <property type="entry name" value="TAT_signal"/>
</dbReference>
<dbReference type="PROSITE" id="PS00551">
    <property type="entry name" value="MOLYBDOPTERIN_PROK_1"/>
    <property type="match status" value="1"/>
</dbReference>
<organism evidence="12 13">
    <name type="scientific">Alkalilimnicola ehrlichii (strain ATCC BAA-1101 / DSM 17681 / MLHE-1)</name>
    <dbReference type="NCBI Taxonomy" id="187272"/>
    <lineage>
        <taxon>Bacteria</taxon>
        <taxon>Pseudomonadati</taxon>
        <taxon>Pseudomonadota</taxon>
        <taxon>Gammaproteobacteria</taxon>
        <taxon>Chromatiales</taxon>
        <taxon>Ectothiorhodospiraceae</taxon>
        <taxon>Alkalilimnicola</taxon>
    </lineage>
</organism>
<dbReference type="InterPro" id="IPR006655">
    <property type="entry name" value="Mopterin_OxRdtase_prok_CS"/>
</dbReference>
<keyword evidence="10" id="KW-0411">Iron-sulfur</keyword>
<evidence type="ECO:0000256" key="7">
    <source>
        <dbReference type="ARBA" id="ARBA00022729"/>
    </source>
</evidence>
<dbReference type="Pfam" id="PF00384">
    <property type="entry name" value="Molybdopterin"/>
    <property type="match status" value="1"/>
</dbReference>
<dbReference type="Pfam" id="PF04879">
    <property type="entry name" value="Molybdop_Fe4S4"/>
    <property type="match status" value="1"/>
</dbReference>
<dbReference type="Proteomes" id="UP000001962">
    <property type="component" value="Chromosome"/>
</dbReference>
<dbReference type="PROSITE" id="PS51318">
    <property type="entry name" value="TAT"/>
    <property type="match status" value="1"/>
</dbReference>
<dbReference type="Gene3D" id="2.20.25.90">
    <property type="entry name" value="ADC-like domains"/>
    <property type="match status" value="1"/>
</dbReference>
<comment type="similarity">
    <text evidence="3">Belongs to the prokaryotic molybdopterin-containing oxidoreductase family.</text>
</comment>
<keyword evidence="8" id="KW-0560">Oxidoreductase</keyword>
<keyword evidence="6" id="KW-0479">Metal-binding</keyword>
<gene>
    <name evidence="12" type="ordered locus">Mlg_2426</name>
</gene>
<protein>
    <submittedName>
        <fullName evidence="12">Molybdopterin oxidoreductase</fullName>
    </submittedName>
</protein>
<reference evidence="13" key="1">
    <citation type="submission" date="2006-08" db="EMBL/GenBank/DDBJ databases">
        <title>Complete sequence of Alkalilimnicola ehrilichei MLHE-1.</title>
        <authorList>
            <person name="Copeland A."/>
            <person name="Lucas S."/>
            <person name="Lapidus A."/>
            <person name="Barry K."/>
            <person name="Detter J.C."/>
            <person name="Glavina del Rio T."/>
            <person name="Hammon N."/>
            <person name="Israni S."/>
            <person name="Dalin E."/>
            <person name="Tice H."/>
            <person name="Pitluck S."/>
            <person name="Sims D."/>
            <person name="Brettin T."/>
            <person name="Bruce D."/>
            <person name="Han C."/>
            <person name="Tapia R."/>
            <person name="Gilna P."/>
            <person name="Schmutz J."/>
            <person name="Larimer F."/>
            <person name="Land M."/>
            <person name="Hauser L."/>
            <person name="Kyrpides N."/>
            <person name="Mikhailova N."/>
            <person name="Oremland R.S."/>
            <person name="Hoeft S.E."/>
            <person name="Switzer-Blum J."/>
            <person name="Kulp T."/>
            <person name="King G."/>
            <person name="Tabita R."/>
            <person name="Witte B."/>
            <person name="Santini J.M."/>
            <person name="Basu P."/>
            <person name="Hollibaugh J.T."/>
            <person name="Xie G."/>
            <person name="Stolz J.F."/>
            <person name="Richardson P."/>
        </authorList>
    </citation>
    <scope>NUCLEOTIDE SEQUENCE [LARGE SCALE GENOMIC DNA]</scope>
    <source>
        <strain evidence="13">ATCC BAA-1101 / DSM 17681 / MLHE-1</strain>
    </source>
</reference>
<dbReference type="Pfam" id="PF01568">
    <property type="entry name" value="Molydop_binding"/>
    <property type="match status" value="1"/>
</dbReference>
<evidence type="ECO:0000313" key="12">
    <source>
        <dbReference type="EMBL" id="ABI57766.1"/>
    </source>
</evidence>
<dbReference type="Gene3D" id="3.30.2070.10">
    <property type="entry name" value="Formate dehydrogenase/DMSO reductase"/>
    <property type="match status" value="1"/>
</dbReference>
<dbReference type="PROSITE" id="PS00932">
    <property type="entry name" value="MOLYBDOPTERIN_PROK_3"/>
    <property type="match status" value="1"/>
</dbReference>
<dbReference type="Gene3D" id="3.40.50.740">
    <property type="match status" value="1"/>
</dbReference>
<dbReference type="Gene3D" id="2.40.40.20">
    <property type="match status" value="1"/>
</dbReference>